<name>A0ABY9HYP4_9ACTN</name>
<evidence type="ECO:0000313" key="3">
    <source>
        <dbReference type="Proteomes" id="UP001229952"/>
    </source>
</evidence>
<proteinExistence type="predicted"/>
<protein>
    <submittedName>
        <fullName evidence="2">Uncharacterized protein</fullName>
    </submittedName>
</protein>
<reference evidence="2 3" key="1">
    <citation type="submission" date="2023-03" db="EMBL/GenBank/DDBJ databases">
        <title>Isolation and description of six Streptomyces strains from soil environments, able to metabolize different microbial glucans.</title>
        <authorList>
            <person name="Widen T."/>
            <person name="Larsbrink J."/>
        </authorList>
    </citation>
    <scope>NUCLEOTIDE SEQUENCE [LARGE SCALE GENOMIC DNA]</scope>
    <source>
        <strain evidence="2 3">Mut2</strain>
    </source>
</reference>
<evidence type="ECO:0000313" key="2">
    <source>
        <dbReference type="EMBL" id="WLQ39712.1"/>
    </source>
</evidence>
<gene>
    <name evidence="2" type="ORF">P8A22_06665</name>
</gene>
<dbReference type="RefSeq" id="WP_306086271.1">
    <property type="nucleotide sequence ID" value="NZ_CP120992.1"/>
</dbReference>
<evidence type="ECO:0000256" key="1">
    <source>
        <dbReference type="SAM" id="MobiDB-lite"/>
    </source>
</evidence>
<organism evidence="2 3">
    <name type="scientific">Streptomyces laculatispora</name>
    <dbReference type="NCBI Taxonomy" id="887464"/>
    <lineage>
        <taxon>Bacteria</taxon>
        <taxon>Bacillati</taxon>
        <taxon>Actinomycetota</taxon>
        <taxon>Actinomycetes</taxon>
        <taxon>Kitasatosporales</taxon>
        <taxon>Streptomycetaceae</taxon>
        <taxon>Streptomyces</taxon>
    </lineage>
</organism>
<accession>A0ABY9HYP4</accession>
<feature type="region of interest" description="Disordered" evidence="1">
    <location>
        <begin position="1"/>
        <end position="20"/>
    </location>
</feature>
<dbReference type="Proteomes" id="UP001229952">
    <property type="component" value="Chromosome"/>
</dbReference>
<keyword evidence="3" id="KW-1185">Reference proteome</keyword>
<sequence length="81" mass="8903">MAVERRYKPRTGPARITFPMDHDVSPRLRAGDHVLIAIPGHASSPDAWSTGEKQIAHDRAWILAELKKSRTSACDQDPASG</sequence>
<dbReference type="EMBL" id="CP120992">
    <property type="protein sequence ID" value="WLQ39712.1"/>
    <property type="molecule type" value="Genomic_DNA"/>
</dbReference>